<dbReference type="Gene3D" id="3.40.50.300">
    <property type="entry name" value="P-loop containing nucleotide triphosphate hydrolases"/>
    <property type="match status" value="1"/>
</dbReference>
<dbReference type="GO" id="GO:0005524">
    <property type="term" value="F:ATP binding"/>
    <property type="evidence" value="ECO:0007669"/>
    <property type="project" value="UniProtKB-KW"/>
</dbReference>
<dbReference type="EMBL" id="JBELOE010000076">
    <property type="protein sequence ID" value="MER2490876.1"/>
    <property type="molecule type" value="Genomic_DNA"/>
</dbReference>
<evidence type="ECO:0000313" key="3">
    <source>
        <dbReference type="Proteomes" id="UP001467690"/>
    </source>
</evidence>
<organism evidence="2 3">
    <name type="scientific">Catenovulum sediminis</name>
    <dbReference type="NCBI Taxonomy" id="1740262"/>
    <lineage>
        <taxon>Bacteria</taxon>
        <taxon>Pseudomonadati</taxon>
        <taxon>Pseudomonadota</taxon>
        <taxon>Gammaproteobacteria</taxon>
        <taxon>Alteromonadales</taxon>
        <taxon>Alteromonadaceae</taxon>
        <taxon>Catenovulum</taxon>
    </lineage>
</organism>
<dbReference type="InterPro" id="IPR003439">
    <property type="entry name" value="ABC_transporter-like_ATP-bd"/>
</dbReference>
<dbReference type="Proteomes" id="UP001467690">
    <property type="component" value="Unassembled WGS sequence"/>
</dbReference>
<dbReference type="PANTHER" id="PTHR24220:SF86">
    <property type="entry name" value="ABC TRANSPORTER ABCH.1"/>
    <property type="match status" value="1"/>
</dbReference>
<dbReference type="InterPro" id="IPR015854">
    <property type="entry name" value="ABC_transpr_LolD-like"/>
</dbReference>
<dbReference type="PROSITE" id="PS50893">
    <property type="entry name" value="ABC_TRANSPORTER_2"/>
    <property type="match status" value="1"/>
</dbReference>
<comment type="caution">
    <text evidence="2">The sequence shown here is derived from an EMBL/GenBank/DDBJ whole genome shotgun (WGS) entry which is preliminary data.</text>
</comment>
<keyword evidence="3" id="KW-1185">Reference proteome</keyword>
<protein>
    <submittedName>
        <fullName evidence="2">ATP-binding cassette domain-containing protein</fullName>
    </submittedName>
</protein>
<proteinExistence type="predicted"/>
<sequence>MNLKVDNFYLAFGDLVLFENAALKLERGKMICLSTGVLDGGTSFLKACAGIVPYQQGQVLIENQDLQNMSDDQRFKHITYCYEVGGLVSLFSVYNNIALPLRYHRSLPNKIIHQRILSAASDLGVLNLLDYEPYELNDVQTRLINLVRALVIRPRVILADELQSGMSPGMRSNVIKVLEEYCAKTNASVLMTTTAGDETAFADQVYYIENRQIKAE</sequence>
<dbReference type="SUPFAM" id="SSF52540">
    <property type="entry name" value="P-loop containing nucleoside triphosphate hydrolases"/>
    <property type="match status" value="1"/>
</dbReference>
<dbReference type="PANTHER" id="PTHR24220">
    <property type="entry name" value="IMPORT ATP-BINDING PROTEIN"/>
    <property type="match status" value="1"/>
</dbReference>
<keyword evidence="2" id="KW-0067">ATP-binding</keyword>
<dbReference type="Pfam" id="PF00005">
    <property type="entry name" value="ABC_tran"/>
    <property type="match status" value="1"/>
</dbReference>
<evidence type="ECO:0000313" key="2">
    <source>
        <dbReference type="EMBL" id="MER2490876.1"/>
    </source>
</evidence>
<dbReference type="InterPro" id="IPR027417">
    <property type="entry name" value="P-loop_NTPase"/>
</dbReference>
<evidence type="ECO:0000259" key="1">
    <source>
        <dbReference type="PROSITE" id="PS50893"/>
    </source>
</evidence>
<reference evidence="2 3" key="1">
    <citation type="submission" date="2024-06" db="EMBL/GenBank/DDBJ databases">
        <authorList>
            <person name="Chen R.Y."/>
        </authorList>
    </citation>
    <scope>NUCLEOTIDE SEQUENCE [LARGE SCALE GENOMIC DNA]</scope>
    <source>
        <strain evidence="2 3">D2</strain>
    </source>
</reference>
<accession>A0ABV1RD74</accession>
<name>A0ABV1RD74_9ALTE</name>
<feature type="domain" description="ABC transporter" evidence="1">
    <location>
        <begin position="3"/>
        <end position="216"/>
    </location>
</feature>
<keyword evidence="2" id="KW-0547">Nucleotide-binding</keyword>
<gene>
    <name evidence="2" type="ORF">ABS311_03140</name>
</gene>
<dbReference type="RefSeq" id="WP_350400680.1">
    <property type="nucleotide sequence ID" value="NZ_JBELOE010000076.1"/>
</dbReference>